<keyword evidence="1" id="KW-0812">Transmembrane</keyword>
<evidence type="ECO:0000313" key="2">
    <source>
        <dbReference type="EMBL" id="AEI36434.1"/>
    </source>
</evidence>
<sequence length="130" mass="14588">MRFLFICISCMNNRGFSITELMIVVAIFAIIAAAAVPLYSNYQVRAKLSGTDMTARSYIDEMTHYANVNGEFPDDDSELWGCVEVNKGSVVEVCKEKVDAQNAYIEVHVEPTLIPSVTDPYYQYDLSIVE</sequence>
<dbReference type="EMBL" id="CP002872">
    <property type="protein sequence ID" value="AEI36434.1"/>
    <property type="molecule type" value="Genomic_DNA"/>
</dbReference>
<dbReference type="SUPFAM" id="SSF54523">
    <property type="entry name" value="Pili subunits"/>
    <property type="match status" value="1"/>
</dbReference>
<evidence type="ECO:0000313" key="3">
    <source>
        <dbReference type="Proteomes" id="UP000000490"/>
    </source>
</evidence>
<keyword evidence="1" id="KW-1133">Transmembrane helix</keyword>
<feature type="transmembrane region" description="Helical" evidence="1">
    <location>
        <begin position="21"/>
        <end position="39"/>
    </location>
</feature>
<accession>A0ABN3ZMS2</accession>
<name>A0ABN3ZMS2_FRAST</name>
<reference evidence="2" key="1">
    <citation type="submission" date="2011-05" db="EMBL/GenBank/DDBJ databases">
        <authorList>
            <person name="Kuske C.R."/>
            <person name="Challacombe J.F."/>
            <person name="Siddaramappa S."/>
            <person name="Petersen J.M."/>
            <person name="Bruce D.C."/>
        </authorList>
    </citation>
    <scope>NUCLEOTIDE SEQUENCE</scope>
    <source>
        <strain evidence="2">TX077308</strain>
    </source>
</reference>
<proteinExistence type="predicted"/>
<dbReference type="InterPro" id="IPR012902">
    <property type="entry name" value="N_methyl_site"/>
</dbReference>
<keyword evidence="3" id="KW-1185">Reference proteome</keyword>
<gene>
    <name evidence="2" type="ordered locus">F7308_1509</name>
</gene>
<dbReference type="Proteomes" id="UP000000490">
    <property type="component" value="Chromosome"/>
</dbReference>
<evidence type="ECO:0000256" key="1">
    <source>
        <dbReference type="SAM" id="Phobius"/>
    </source>
</evidence>
<protein>
    <submittedName>
        <fullName evidence="2">Type IV pilus biogenesis protein PilE</fullName>
    </submittedName>
</protein>
<keyword evidence="1" id="KW-0472">Membrane</keyword>
<organism evidence="2 3">
    <name type="scientific">Francisella salina</name>
    <dbReference type="NCBI Taxonomy" id="573569"/>
    <lineage>
        <taxon>Bacteria</taxon>
        <taxon>Pseudomonadati</taxon>
        <taxon>Pseudomonadota</taxon>
        <taxon>Gammaproteobacteria</taxon>
        <taxon>Thiotrichales</taxon>
        <taxon>Francisellaceae</taxon>
        <taxon>Francisella</taxon>
    </lineage>
</organism>
<dbReference type="InterPro" id="IPR045584">
    <property type="entry name" value="Pilin-like"/>
</dbReference>
<dbReference type="Gene3D" id="3.30.700.10">
    <property type="entry name" value="Glycoprotein, Type 4 Pilin"/>
    <property type="match status" value="1"/>
</dbReference>
<dbReference type="Pfam" id="PF07963">
    <property type="entry name" value="N_methyl"/>
    <property type="match status" value="1"/>
</dbReference>
<dbReference type="NCBIfam" id="TIGR02532">
    <property type="entry name" value="IV_pilin_GFxxxE"/>
    <property type="match status" value="1"/>
</dbReference>